<accession>A0ACB5RTF4</accession>
<name>A0ACB5RTF4_9PEZI</name>
<reference evidence="1" key="1">
    <citation type="submission" date="2024-09" db="EMBL/GenBank/DDBJ databases">
        <title>Draft Genome Sequences of Neofusicoccum parvum.</title>
        <authorList>
            <person name="Ashida A."/>
            <person name="Camagna M."/>
            <person name="Tanaka A."/>
            <person name="Takemoto D."/>
        </authorList>
    </citation>
    <scope>NUCLEOTIDE SEQUENCE</scope>
    <source>
        <strain evidence="1">PPO83</strain>
    </source>
</reference>
<gene>
    <name evidence="1" type="primary">g8563</name>
    <name evidence="1" type="ORF">NpPPO83_00008563</name>
</gene>
<comment type="caution">
    <text evidence="1">The sequence shown here is derived from an EMBL/GenBank/DDBJ whole genome shotgun (WGS) entry which is preliminary data.</text>
</comment>
<protein>
    <submittedName>
        <fullName evidence="1">Acetyl-CoA:oxalate CoA-transferase</fullName>
    </submittedName>
</protein>
<proteinExistence type="predicted"/>
<dbReference type="Proteomes" id="UP001165186">
    <property type="component" value="Unassembled WGS sequence"/>
</dbReference>
<evidence type="ECO:0000313" key="1">
    <source>
        <dbReference type="EMBL" id="GME23827.1"/>
    </source>
</evidence>
<sequence length="469" mass="52769">MNGHIEKNTGSYSIPQEAQKIFLEGVINNALVSKNLPPEAAELARNVKFEGSALPSVPINWRFAESISSLKALEATMVNVLLKRKYNVQPQKVTIDTDHAQLFFMSLLITTLDGEPFGVGRPSTPHLAALADQYFPSWDRHGLASSAHRASATNIYRCADGRFFHLHGSMDPAPTLRSLGLPLDAAAASEEASYRPFVDAIARIDSEALQRMASDEARQAGTICWTADEYAASEHGRANAHVGLYEVDAFAQCHIDLNWGKWNCCLDFKDEADRKKCVELIKEADVVVTGYRPGVLDKYGFSYEGLFDICKERERGLIVVRENSYGWHGPWSYRSGWQQISDAVALNYYSQWLVNSVGTYPAAIWKDVWARNGSPVFRHYHNMPYTIPRFLNMLTQHSSNVLFKPEYFEERWSGYMGRTIRTPKPVAKYEVADGVAEEEKVKLGFNVSTRTNGVDKPRWPEDLMTEIVA</sequence>
<evidence type="ECO:0000313" key="2">
    <source>
        <dbReference type="Proteomes" id="UP001165186"/>
    </source>
</evidence>
<keyword evidence="2" id="KW-1185">Reference proteome</keyword>
<organism evidence="1 2">
    <name type="scientific">Neofusicoccum parvum</name>
    <dbReference type="NCBI Taxonomy" id="310453"/>
    <lineage>
        <taxon>Eukaryota</taxon>
        <taxon>Fungi</taxon>
        <taxon>Dikarya</taxon>
        <taxon>Ascomycota</taxon>
        <taxon>Pezizomycotina</taxon>
        <taxon>Dothideomycetes</taxon>
        <taxon>Dothideomycetes incertae sedis</taxon>
        <taxon>Botryosphaeriales</taxon>
        <taxon>Botryosphaeriaceae</taxon>
        <taxon>Neofusicoccum</taxon>
    </lineage>
</organism>
<dbReference type="EMBL" id="BSXG01000009">
    <property type="protein sequence ID" value="GME23827.1"/>
    <property type="molecule type" value="Genomic_DNA"/>
</dbReference>